<dbReference type="VEuPathDB" id="FungiDB:JI435_420920"/>
<proteinExistence type="predicted"/>
<evidence type="ECO:0000313" key="2">
    <source>
        <dbReference type="EMBL" id="QRD04276.1"/>
    </source>
</evidence>
<organism evidence="2 3">
    <name type="scientific">Phaeosphaeria nodorum (strain SN15 / ATCC MYA-4574 / FGSC 10173)</name>
    <name type="common">Glume blotch fungus</name>
    <name type="synonym">Parastagonospora nodorum</name>
    <dbReference type="NCBI Taxonomy" id="321614"/>
    <lineage>
        <taxon>Eukaryota</taxon>
        <taxon>Fungi</taxon>
        <taxon>Dikarya</taxon>
        <taxon>Ascomycota</taxon>
        <taxon>Pezizomycotina</taxon>
        <taxon>Dothideomycetes</taxon>
        <taxon>Pleosporomycetidae</taxon>
        <taxon>Pleosporales</taxon>
        <taxon>Pleosporineae</taxon>
        <taxon>Phaeosphaeriaceae</taxon>
        <taxon>Parastagonospora</taxon>
    </lineage>
</organism>
<protein>
    <submittedName>
        <fullName evidence="2">Uncharacterized protein</fullName>
    </submittedName>
</protein>
<reference evidence="3" key="1">
    <citation type="journal article" date="2021" name="BMC Genomics">
        <title>Chromosome-level genome assembly and manually-curated proteome of model necrotroph Parastagonospora nodorum Sn15 reveals a genome-wide trove of candidate effector homologs, and redundancy of virulence-related functions within an accessory chromosome.</title>
        <authorList>
            <person name="Bertazzoni S."/>
            <person name="Jones D.A.B."/>
            <person name="Phan H.T."/>
            <person name="Tan K.-C."/>
            <person name="Hane J.K."/>
        </authorList>
    </citation>
    <scope>NUCLEOTIDE SEQUENCE [LARGE SCALE GENOMIC DNA]</scope>
    <source>
        <strain evidence="3">SN15 / ATCC MYA-4574 / FGSC 10173)</strain>
    </source>
</reference>
<name>A0A7U2FFG2_PHANO</name>
<evidence type="ECO:0000256" key="1">
    <source>
        <dbReference type="SAM" id="MobiDB-lite"/>
    </source>
</evidence>
<dbReference type="Proteomes" id="UP000663193">
    <property type="component" value="Chromosome 16"/>
</dbReference>
<keyword evidence="3" id="KW-1185">Reference proteome</keyword>
<feature type="compositionally biased region" description="Basic and acidic residues" evidence="1">
    <location>
        <begin position="38"/>
        <end position="51"/>
    </location>
</feature>
<accession>A0A7U2FFG2</accession>
<gene>
    <name evidence="2" type="ORF">JI435_420920</name>
</gene>
<sequence>MQCKSSPSPKVRSVFSGISIGQLGVFVICVGGNDQDDGERHEPTHPQRVSDEQGGAGLGFATVAANGRTYFGLRSAKGAEEGSCGWSRLGRLKFDVGWCGARHMGEAFSYLLAGT</sequence>
<dbReference type="AlphaFoldDB" id="A0A7U2FFG2"/>
<evidence type="ECO:0000313" key="3">
    <source>
        <dbReference type="Proteomes" id="UP000663193"/>
    </source>
</evidence>
<feature type="region of interest" description="Disordered" evidence="1">
    <location>
        <begin position="34"/>
        <end position="55"/>
    </location>
</feature>
<dbReference type="EMBL" id="CP069038">
    <property type="protein sequence ID" value="QRD04276.1"/>
    <property type="molecule type" value="Genomic_DNA"/>
</dbReference>